<dbReference type="AlphaFoldDB" id="A0AAV4HII5"/>
<evidence type="ECO:0000313" key="8">
    <source>
        <dbReference type="Proteomes" id="UP000762676"/>
    </source>
</evidence>
<evidence type="ECO:0000313" key="7">
    <source>
        <dbReference type="EMBL" id="GFR96570.1"/>
    </source>
</evidence>
<keyword evidence="4 5" id="KW-0472">Membrane</keyword>
<evidence type="ECO:0000256" key="2">
    <source>
        <dbReference type="ARBA" id="ARBA00022692"/>
    </source>
</evidence>
<keyword evidence="8" id="KW-1185">Reference proteome</keyword>
<dbReference type="InterPro" id="IPR005829">
    <property type="entry name" value="Sugar_transporter_CS"/>
</dbReference>
<dbReference type="Pfam" id="PF00083">
    <property type="entry name" value="Sugar_tr"/>
    <property type="match status" value="1"/>
</dbReference>
<feature type="transmembrane region" description="Helical" evidence="5">
    <location>
        <begin position="20"/>
        <end position="44"/>
    </location>
</feature>
<feature type="domain" description="Major facilitator superfamily (MFS) profile" evidence="6">
    <location>
        <begin position="20"/>
        <end position="490"/>
    </location>
</feature>
<dbReference type="EMBL" id="BMAT01005588">
    <property type="protein sequence ID" value="GFR96570.1"/>
    <property type="molecule type" value="Genomic_DNA"/>
</dbReference>
<evidence type="ECO:0000256" key="4">
    <source>
        <dbReference type="ARBA" id="ARBA00023136"/>
    </source>
</evidence>
<feature type="transmembrane region" description="Helical" evidence="5">
    <location>
        <begin position="307"/>
        <end position="333"/>
    </location>
</feature>
<keyword evidence="3 5" id="KW-1133">Transmembrane helix</keyword>
<sequence>MTLEQVYEDVGGLGCFQYQVIAVISLVKALTGWSMMLMAFAGLVPDFHCVTEENEINYFTENRYTNLSDGLTLGNNTLNACNVNSTECLQYKFQGSARSIVSEWDLVCDLKWVKPTIISVQMAGVLVGAVLAGQSGDLFGRRQTNFGFFLLQMVFNIIAGFSTSWQMFIALRFFIGFSIGGQLVVLVPYLTEFLPIRWRPLVSAVPMWPLGVVLFAVAAWLLEDWAHLHFGCALLSAPVLFTYFTIPESPRWLAVQGKLKEAHAVVEKMASRNGTAVPSYTMEVIEEISIEATKTKKAGKKYSYFDIFNGFAVAKITIIFGFQWCAISIIFYGLSFGVASFSGNLYLNIALMAVAELPAYFATFFLVNHIGRRLSTFLYFTVGLSAAFACVIVHYKVTGSRRGTTISALSLLAKMASSGCWGATATWVVECYPTVTRSVGYGFVNMTARIGAILAPFVLDLDYNFAVSYIIVGVLQVVCLGLTLLLPETKGTSLPDNMRPAENDVNLSNGHHYGTVGEELDLPTIDQDVGNTNLTPEEIKL</sequence>
<evidence type="ECO:0000259" key="6">
    <source>
        <dbReference type="PROSITE" id="PS50850"/>
    </source>
</evidence>
<feature type="transmembrane region" description="Helical" evidence="5">
    <location>
        <begin position="169"/>
        <end position="189"/>
    </location>
</feature>
<evidence type="ECO:0000256" key="5">
    <source>
        <dbReference type="SAM" id="Phobius"/>
    </source>
</evidence>
<dbReference type="InterPro" id="IPR005828">
    <property type="entry name" value="MFS_sugar_transport-like"/>
</dbReference>
<dbReference type="GO" id="GO:0022857">
    <property type="term" value="F:transmembrane transporter activity"/>
    <property type="evidence" value="ECO:0007669"/>
    <property type="project" value="InterPro"/>
</dbReference>
<feature type="transmembrane region" description="Helical" evidence="5">
    <location>
        <begin position="407"/>
        <end position="429"/>
    </location>
</feature>
<feature type="transmembrane region" description="Helical" evidence="5">
    <location>
        <begin position="345"/>
        <end position="367"/>
    </location>
</feature>
<gene>
    <name evidence="7" type="ORF">ElyMa_002724000</name>
</gene>
<keyword evidence="2 5" id="KW-0812">Transmembrane</keyword>
<dbReference type="InterPro" id="IPR036259">
    <property type="entry name" value="MFS_trans_sf"/>
</dbReference>
<dbReference type="Gene3D" id="1.20.1250.20">
    <property type="entry name" value="MFS general substrate transporter like domains"/>
    <property type="match status" value="1"/>
</dbReference>
<proteinExistence type="predicted"/>
<dbReference type="PROSITE" id="PS00217">
    <property type="entry name" value="SUGAR_TRANSPORT_2"/>
    <property type="match status" value="1"/>
</dbReference>
<evidence type="ECO:0000256" key="1">
    <source>
        <dbReference type="ARBA" id="ARBA00004141"/>
    </source>
</evidence>
<organism evidence="7 8">
    <name type="scientific">Elysia marginata</name>
    <dbReference type="NCBI Taxonomy" id="1093978"/>
    <lineage>
        <taxon>Eukaryota</taxon>
        <taxon>Metazoa</taxon>
        <taxon>Spiralia</taxon>
        <taxon>Lophotrochozoa</taxon>
        <taxon>Mollusca</taxon>
        <taxon>Gastropoda</taxon>
        <taxon>Heterobranchia</taxon>
        <taxon>Euthyneura</taxon>
        <taxon>Panpulmonata</taxon>
        <taxon>Sacoglossa</taxon>
        <taxon>Placobranchoidea</taxon>
        <taxon>Plakobranchidae</taxon>
        <taxon>Elysia</taxon>
    </lineage>
</organism>
<reference evidence="7 8" key="1">
    <citation type="journal article" date="2021" name="Elife">
        <title>Chloroplast acquisition without the gene transfer in kleptoplastic sea slugs, Plakobranchus ocellatus.</title>
        <authorList>
            <person name="Maeda T."/>
            <person name="Takahashi S."/>
            <person name="Yoshida T."/>
            <person name="Shimamura S."/>
            <person name="Takaki Y."/>
            <person name="Nagai Y."/>
            <person name="Toyoda A."/>
            <person name="Suzuki Y."/>
            <person name="Arimoto A."/>
            <person name="Ishii H."/>
            <person name="Satoh N."/>
            <person name="Nishiyama T."/>
            <person name="Hasebe M."/>
            <person name="Maruyama T."/>
            <person name="Minagawa J."/>
            <person name="Obokata J."/>
            <person name="Shigenobu S."/>
        </authorList>
    </citation>
    <scope>NUCLEOTIDE SEQUENCE [LARGE SCALE GENOMIC DNA]</scope>
</reference>
<feature type="transmembrane region" description="Helical" evidence="5">
    <location>
        <begin position="201"/>
        <end position="222"/>
    </location>
</feature>
<dbReference type="SUPFAM" id="SSF103473">
    <property type="entry name" value="MFS general substrate transporter"/>
    <property type="match status" value="1"/>
</dbReference>
<comment type="caution">
    <text evidence="7">The sequence shown here is derived from an EMBL/GenBank/DDBJ whole genome shotgun (WGS) entry which is preliminary data.</text>
</comment>
<dbReference type="Proteomes" id="UP000762676">
    <property type="component" value="Unassembled WGS sequence"/>
</dbReference>
<feature type="transmembrane region" description="Helical" evidence="5">
    <location>
        <begin position="112"/>
        <end position="133"/>
    </location>
</feature>
<accession>A0AAV4HII5</accession>
<dbReference type="PANTHER" id="PTHR24064">
    <property type="entry name" value="SOLUTE CARRIER FAMILY 22 MEMBER"/>
    <property type="match status" value="1"/>
</dbReference>
<evidence type="ECO:0000256" key="3">
    <source>
        <dbReference type="ARBA" id="ARBA00022989"/>
    </source>
</evidence>
<dbReference type="PROSITE" id="PS50850">
    <property type="entry name" value="MFS"/>
    <property type="match status" value="1"/>
</dbReference>
<comment type="subcellular location">
    <subcellularLocation>
        <location evidence="1">Membrane</location>
        <topology evidence="1">Multi-pass membrane protein</topology>
    </subcellularLocation>
</comment>
<feature type="transmembrane region" description="Helical" evidence="5">
    <location>
        <begin position="441"/>
        <end position="459"/>
    </location>
</feature>
<dbReference type="GO" id="GO:0016020">
    <property type="term" value="C:membrane"/>
    <property type="evidence" value="ECO:0007669"/>
    <property type="project" value="UniProtKB-SubCell"/>
</dbReference>
<name>A0AAV4HII5_9GAST</name>
<feature type="transmembrane region" description="Helical" evidence="5">
    <location>
        <begin position="465"/>
        <end position="486"/>
    </location>
</feature>
<feature type="transmembrane region" description="Helical" evidence="5">
    <location>
        <begin position="145"/>
        <end position="163"/>
    </location>
</feature>
<feature type="transmembrane region" description="Helical" evidence="5">
    <location>
        <begin position="374"/>
        <end position="395"/>
    </location>
</feature>
<protein>
    <submittedName>
        <fullName evidence="7">Solute carrier family 22 member 21</fullName>
    </submittedName>
</protein>
<dbReference type="InterPro" id="IPR020846">
    <property type="entry name" value="MFS_dom"/>
</dbReference>